<name>A0A1R3T224_9BACT</name>
<dbReference type="EMBL" id="LT605205">
    <property type="protein sequence ID" value="SCD20072.1"/>
    <property type="molecule type" value="Genomic_DNA"/>
</dbReference>
<dbReference type="Pfam" id="PF05402">
    <property type="entry name" value="PqqD"/>
    <property type="match status" value="1"/>
</dbReference>
<evidence type="ECO:0008006" key="3">
    <source>
        <dbReference type="Google" id="ProtNLM"/>
    </source>
</evidence>
<protein>
    <recommendedName>
        <fullName evidence="3">Coenzyme PQQ synthesis protein D (PqqD)</fullName>
    </recommendedName>
</protein>
<dbReference type="STRING" id="1642647.PSM36_1248"/>
<dbReference type="Proteomes" id="UP000187464">
    <property type="component" value="Chromosome I"/>
</dbReference>
<dbReference type="InterPro" id="IPR008792">
    <property type="entry name" value="PQQD"/>
</dbReference>
<keyword evidence="2" id="KW-1185">Reference proteome</keyword>
<evidence type="ECO:0000313" key="2">
    <source>
        <dbReference type="Proteomes" id="UP000187464"/>
    </source>
</evidence>
<dbReference type="AlphaFoldDB" id="A0A1R3T224"/>
<organism evidence="1 2">
    <name type="scientific">Proteiniphilum saccharofermentans</name>
    <dbReference type="NCBI Taxonomy" id="1642647"/>
    <lineage>
        <taxon>Bacteria</taxon>
        <taxon>Pseudomonadati</taxon>
        <taxon>Bacteroidota</taxon>
        <taxon>Bacteroidia</taxon>
        <taxon>Bacteroidales</taxon>
        <taxon>Dysgonomonadaceae</taxon>
        <taxon>Proteiniphilum</taxon>
    </lineage>
</organism>
<evidence type="ECO:0000313" key="1">
    <source>
        <dbReference type="EMBL" id="SCD20072.1"/>
    </source>
</evidence>
<dbReference type="RefSeq" id="WP_076929782.1">
    <property type="nucleotide sequence ID" value="NZ_LT605205.1"/>
</dbReference>
<sequence>MRIKQGFKLRTVGKEYIVAGEGLAQIDFNKLISLNSSAAYLWQEVEGKDFDEKTLADLLVSKYGIPVGQALTDANDIARSWIDAGIVEE</sequence>
<accession>A0A1R3T224</accession>
<proteinExistence type="predicted"/>
<reference evidence="1 2" key="1">
    <citation type="submission" date="2016-08" db="EMBL/GenBank/DDBJ databases">
        <authorList>
            <person name="Seilhamer J.J."/>
        </authorList>
    </citation>
    <scope>NUCLEOTIDE SEQUENCE [LARGE SCALE GENOMIC DNA]</scope>
    <source>
        <strain evidence="1">M3/6</strain>
    </source>
</reference>
<gene>
    <name evidence="1" type="ORF">PSM36_1248</name>
</gene>
<dbReference type="KEGG" id="psac:PSM36_1248"/>